<protein>
    <submittedName>
        <fullName evidence="1">1702_t:CDS:1</fullName>
    </submittedName>
</protein>
<accession>A0A9N9P4K1</accession>
<keyword evidence="2" id="KW-1185">Reference proteome</keyword>
<dbReference type="EMBL" id="CAJVPZ010055215">
    <property type="protein sequence ID" value="CAG8784175.1"/>
    <property type="molecule type" value="Genomic_DNA"/>
</dbReference>
<comment type="caution">
    <text evidence="1">The sequence shown here is derived from an EMBL/GenBank/DDBJ whole genome shotgun (WGS) entry which is preliminary data.</text>
</comment>
<gene>
    <name evidence="1" type="ORF">RFULGI_LOCUS16084</name>
</gene>
<feature type="non-terminal residue" evidence="1">
    <location>
        <position position="1"/>
    </location>
</feature>
<feature type="non-terminal residue" evidence="1">
    <location>
        <position position="46"/>
    </location>
</feature>
<organism evidence="1 2">
    <name type="scientific">Racocetra fulgida</name>
    <dbReference type="NCBI Taxonomy" id="60492"/>
    <lineage>
        <taxon>Eukaryota</taxon>
        <taxon>Fungi</taxon>
        <taxon>Fungi incertae sedis</taxon>
        <taxon>Mucoromycota</taxon>
        <taxon>Glomeromycotina</taxon>
        <taxon>Glomeromycetes</taxon>
        <taxon>Diversisporales</taxon>
        <taxon>Gigasporaceae</taxon>
        <taxon>Racocetra</taxon>
    </lineage>
</organism>
<proteinExistence type="predicted"/>
<dbReference type="Proteomes" id="UP000789396">
    <property type="component" value="Unassembled WGS sequence"/>
</dbReference>
<evidence type="ECO:0000313" key="2">
    <source>
        <dbReference type="Proteomes" id="UP000789396"/>
    </source>
</evidence>
<dbReference type="AlphaFoldDB" id="A0A9N9P4K1"/>
<evidence type="ECO:0000313" key="1">
    <source>
        <dbReference type="EMBL" id="CAG8784175.1"/>
    </source>
</evidence>
<reference evidence="1" key="1">
    <citation type="submission" date="2021-06" db="EMBL/GenBank/DDBJ databases">
        <authorList>
            <person name="Kallberg Y."/>
            <person name="Tangrot J."/>
            <person name="Rosling A."/>
        </authorList>
    </citation>
    <scope>NUCLEOTIDE SEQUENCE</scope>
    <source>
        <strain evidence="1">IN212</strain>
    </source>
</reference>
<sequence>INANLEHLQNCTSKSVSDTVLNSIINHGLDPKKCLAWVTDNTAYMS</sequence>
<name>A0A9N9P4K1_9GLOM</name>
<dbReference type="OrthoDB" id="2414520at2759"/>